<dbReference type="InterPro" id="IPR036938">
    <property type="entry name" value="PAP2/HPO_sf"/>
</dbReference>
<evidence type="ECO:0000259" key="3">
    <source>
        <dbReference type="Pfam" id="PF01569"/>
    </source>
</evidence>
<dbReference type="SUPFAM" id="SSF48317">
    <property type="entry name" value="Acid phosphatase/Vanadium-dependent haloperoxidase"/>
    <property type="match status" value="1"/>
</dbReference>
<feature type="compositionally biased region" description="Polar residues" evidence="1">
    <location>
        <begin position="21"/>
        <end position="38"/>
    </location>
</feature>
<feature type="region of interest" description="Disordered" evidence="1">
    <location>
        <begin position="21"/>
        <end position="47"/>
    </location>
</feature>
<evidence type="ECO:0000313" key="4">
    <source>
        <dbReference type="EMBL" id="CAH0995014.1"/>
    </source>
</evidence>
<dbReference type="Gene3D" id="1.10.606.20">
    <property type="match status" value="1"/>
</dbReference>
<proteinExistence type="predicted"/>
<accession>A0ABM9AN99</accession>
<dbReference type="PANTHER" id="PTHR34599">
    <property type="entry name" value="PEROXIDASE-RELATED"/>
    <property type="match status" value="1"/>
</dbReference>
<evidence type="ECO:0000256" key="2">
    <source>
        <dbReference type="SAM" id="SignalP"/>
    </source>
</evidence>
<keyword evidence="2" id="KW-0732">Signal</keyword>
<feature type="domain" description="Phosphatidic acid phosphatase type 2/haloperoxidase" evidence="3">
    <location>
        <begin position="377"/>
        <end position="496"/>
    </location>
</feature>
<evidence type="ECO:0000313" key="5">
    <source>
        <dbReference type="Proteomes" id="UP000837932"/>
    </source>
</evidence>
<keyword evidence="5" id="KW-1185">Reference proteome</keyword>
<organism evidence="4 5">
    <name type="scientific">Emticicia aquatica</name>
    <dbReference type="NCBI Taxonomy" id="1681835"/>
    <lineage>
        <taxon>Bacteria</taxon>
        <taxon>Pseudomonadati</taxon>
        <taxon>Bacteroidota</taxon>
        <taxon>Cytophagia</taxon>
        <taxon>Cytophagales</taxon>
        <taxon>Leadbetterellaceae</taxon>
        <taxon>Emticicia</taxon>
    </lineage>
</organism>
<dbReference type="InterPro" id="IPR000326">
    <property type="entry name" value="PAP2/HPO"/>
</dbReference>
<dbReference type="Proteomes" id="UP000837932">
    <property type="component" value="Unassembled WGS sequence"/>
</dbReference>
<protein>
    <recommendedName>
        <fullName evidence="3">Phosphatidic acid phosphatase type 2/haloperoxidase domain-containing protein</fullName>
    </recommendedName>
</protein>
<dbReference type="RefSeq" id="WP_238805278.1">
    <property type="nucleotide sequence ID" value="NZ_CAKLPY010000001.1"/>
</dbReference>
<dbReference type="PANTHER" id="PTHR34599:SF1">
    <property type="entry name" value="PHOSPHATIDIC ACID PHOSPHATASE TYPE 2_HALOPEROXIDASE DOMAIN-CONTAINING PROTEIN"/>
    <property type="match status" value="1"/>
</dbReference>
<dbReference type="CDD" id="cd03398">
    <property type="entry name" value="PAP2_haloperoxidase"/>
    <property type="match status" value="1"/>
</dbReference>
<comment type="caution">
    <text evidence="4">The sequence shown here is derived from an EMBL/GenBank/DDBJ whole genome shotgun (WGS) entry which is preliminary data.</text>
</comment>
<name>A0ABM9AN99_9BACT</name>
<sequence>MKRIICVLAVMMSCGYSFSQKPVNQKKTPPNSQNSTKPSLEKDKIIQEKNLKTEKPVKEIKVEKKAIEVEENIVEEEKNIQVGSPTATKVEPTKVYNYNNSDLLVKWHELIFELIEQTQGYSPCVAARNMAYINLAAYESALPANNDYISLSEQLQEFKRPDSLKIETTNYNAAVAINSTIFKLVDKLFISAPYIWMEKVYALNDSVNTHFANQLSPETMRFSKIYGAKIAFWIYEYSKGDGGHQSFMRTYNMSYKLPICLSCFEINRVADLENTGPLHPKWGNNRTFLKTNQAEIDIKPSIEFSIYPNSPFYKMALEVYNISKQVTPNSEKLQIANFWDDAATFTYTAPGHSVSILTQVLKQNPVNLNRATELYSVLTLAINDAFIATWRLKYQYNLIRPIAFIKKYIDNQWEPALLTPPFPEFPSGHSAQTSTMAEVLTAKIGENISFVDYSKYFVGPPKTFSSFWNAAHECSISRVYGGIHFRDGIEQGEALGKIIGKNALALKYKK</sequence>
<dbReference type="EMBL" id="CAKLPY010000001">
    <property type="protein sequence ID" value="CAH0995014.1"/>
    <property type="molecule type" value="Genomic_DNA"/>
</dbReference>
<dbReference type="InterPro" id="IPR052559">
    <property type="entry name" value="V-haloperoxidase"/>
</dbReference>
<dbReference type="Pfam" id="PF01569">
    <property type="entry name" value="PAP2"/>
    <property type="match status" value="1"/>
</dbReference>
<feature type="chain" id="PRO_5045075753" description="Phosphatidic acid phosphatase type 2/haloperoxidase domain-containing protein" evidence="2">
    <location>
        <begin position="20"/>
        <end position="510"/>
    </location>
</feature>
<gene>
    <name evidence="4" type="ORF">EMA8858_01134</name>
</gene>
<reference evidence="4" key="1">
    <citation type="submission" date="2021-12" db="EMBL/GenBank/DDBJ databases">
        <authorList>
            <person name="Rodrigo-Torres L."/>
            <person name="Arahal R. D."/>
            <person name="Lucena T."/>
        </authorList>
    </citation>
    <scope>NUCLEOTIDE SEQUENCE</scope>
    <source>
        <strain evidence="4">CECT 8858</strain>
    </source>
</reference>
<evidence type="ECO:0000256" key="1">
    <source>
        <dbReference type="SAM" id="MobiDB-lite"/>
    </source>
</evidence>
<feature type="signal peptide" evidence="2">
    <location>
        <begin position="1"/>
        <end position="19"/>
    </location>
</feature>